<dbReference type="EMBL" id="AP026866">
    <property type="protein sequence ID" value="BDS05895.1"/>
    <property type="molecule type" value="Genomic_DNA"/>
</dbReference>
<gene>
    <name evidence="2" type="ORF">NT6N_09350</name>
</gene>
<dbReference type="KEGG" id="osu:NT6N_09350"/>
<evidence type="ECO:0000256" key="1">
    <source>
        <dbReference type="SAM" id="SignalP"/>
    </source>
</evidence>
<evidence type="ECO:0000313" key="2">
    <source>
        <dbReference type="EMBL" id="BDS05895.1"/>
    </source>
</evidence>
<proteinExistence type="predicted"/>
<organism evidence="2">
    <name type="scientific">Oceaniferula spumae</name>
    <dbReference type="NCBI Taxonomy" id="2979115"/>
    <lineage>
        <taxon>Bacteria</taxon>
        <taxon>Pseudomonadati</taxon>
        <taxon>Verrucomicrobiota</taxon>
        <taxon>Verrucomicrobiia</taxon>
        <taxon>Verrucomicrobiales</taxon>
        <taxon>Verrucomicrobiaceae</taxon>
        <taxon>Oceaniferula</taxon>
    </lineage>
</organism>
<evidence type="ECO:0008006" key="3">
    <source>
        <dbReference type="Google" id="ProtNLM"/>
    </source>
</evidence>
<feature type="chain" id="PRO_5043624960" description="PEP-CTERM protein-sorting domain-containing protein" evidence="1">
    <location>
        <begin position="20"/>
        <end position="228"/>
    </location>
</feature>
<protein>
    <recommendedName>
        <fullName evidence="3">PEP-CTERM protein-sorting domain-containing protein</fullName>
    </recommendedName>
</protein>
<reference evidence="2" key="1">
    <citation type="submission" date="2024-07" db="EMBL/GenBank/DDBJ databases">
        <title>Complete genome sequence of Verrucomicrobiaceae bacterium NT6N.</title>
        <authorList>
            <person name="Huang C."/>
            <person name="Takami H."/>
            <person name="Hamasaki K."/>
        </authorList>
    </citation>
    <scope>NUCLEOTIDE SEQUENCE</scope>
    <source>
        <strain evidence="2">NT6N</strain>
    </source>
</reference>
<dbReference type="InterPro" id="IPR013424">
    <property type="entry name" value="Ice-binding_C"/>
</dbReference>
<dbReference type="NCBIfam" id="TIGR02595">
    <property type="entry name" value="PEP_CTERM"/>
    <property type="match status" value="1"/>
</dbReference>
<name>A0AAT9FIY7_9BACT</name>
<dbReference type="AlphaFoldDB" id="A0AAT9FIY7"/>
<keyword evidence="1" id="KW-0732">Signal</keyword>
<sequence>MKLLISATALLMTGGLASAALVTYSGDISDARTIGSVDSLRQTDSATILVGGSVTVTSASTTNATIGQLAAGSFTIDGGSLSVDVSASFLLGNGNNGNGIVTLIDGSFTANPTGTFFIGRDNASGLLTISGGTANFGVAPTFDNTGGNGTIDFTLNSAGTLTIAGADESYYQNLYDTTNDLTYDGGNTAAFADVFVVNGSTLSLVPEPSSMALLLGGAGVLLLRRRRC</sequence>
<accession>A0AAT9FIY7</accession>
<feature type="signal peptide" evidence="1">
    <location>
        <begin position="1"/>
        <end position="19"/>
    </location>
</feature>